<organism evidence="2 3">
    <name type="scientific">Acetatifactor muris</name>
    <dbReference type="NCBI Taxonomy" id="879566"/>
    <lineage>
        <taxon>Bacteria</taxon>
        <taxon>Bacillati</taxon>
        <taxon>Bacillota</taxon>
        <taxon>Clostridia</taxon>
        <taxon>Lachnospirales</taxon>
        <taxon>Lachnospiraceae</taxon>
        <taxon>Acetatifactor</taxon>
    </lineage>
</organism>
<feature type="transmembrane region" description="Helical" evidence="1">
    <location>
        <begin position="358"/>
        <end position="376"/>
    </location>
</feature>
<feature type="transmembrane region" description="Helical" evidence="1">
    <location>
        <begin position="20"/>
        <end position="40"/>
    </location>
</feature>
<sequence>MTAGDVKGVLKKAVLHISAVIKGILFTGFSIQILMGIYWMGCHYLQVQDFAEADSVLYLWIFRLTGENPQIMFLVQLLFAFYAAYRFVDLLCFRSGGSCPGYRKLYVVWGSLAILTFPFAMQCHLALQPFSLMGSLFLLTLSFFYEMIVCPQGFPGGKKGLRRKAGFLTAAVLCAGFMTILSGVADRQEEEPECSLASAMASRMAWPDLWSDFEYWPEDLREIAGDVVWQASLSADNMKILFAALEERAGREAAGEYCRQIAEIGWRYHSSDIIHRICWDMLGYTMTPFVFRQQMEGVLFDSYTGSNYEAMQMHMPVYTKRYVEYSCWWFGCCLVLAVGLAILHIFTVRRLSDKRSVLAGGVCILAAGVLVTALAMRGAGRMDYRYTIAVNELWLLWALRQMCGGAGISRGKAESAGSEPICAAEAGGQSEV</sequence>
<feature type="transmembrane region" description="Helical" evidence="1">
    <location>
        <begin position="133"/>
        <end position="154"/>
    </location>
</feature>
<accession>A0A2K4ZFB0</accession>
<dbReference type="EMBL" id="OFSM01000008">
    <property type="protein sequence ID" value="SOY29160.1"/>
    <property type="molecule type" value="Genomic_DNA"/>
</dbReference>
<keyword evidence="1" id="KW-0472">Membrane</keyword>
<dbReference type="AlphaFoldDB" id="A0A2K4ZFB0"/>
<evidence type="ECO:0000313" key="2">
    <source>
        <dbReference type="EMBL" id="SOY29160.1"/>
    </source>
</evidence>
<protein>
    <submittedName>
        <fullName evidence="2">Uncharacterized protein</fullName>
    </submittedName>
</protein>
<feature type="transmembrane region" description="Helical" evidence="1">
    <location>
        <begin position="105"/>
        <end position="127"/>
    </location>
</feature>
<keyword evidence="1" id="KW-0812">Transmembrane</keyword>
<reference evidence="2 3" key="1">
    <citation type="submission" date="2018-01" db="EMBL/GenBank/DDBJ databases">
        <authorList>
            <person name="Gaut B.S."/>
            <person name="Morton B.R."/>
            <person name="Clegg M.T."/>
            <person name="Duvall M.R."/>
        </authorList>
    </citation>
    <scope>NUCLEOTIDE SEQUENCE [LARGE SCALE GENOMIC DNA]</scope>
    <source>
        <strain evidence="2">GP69</strain>
    </source>
</reference>
<dbReference type="OrthoDB" id="2080478at2"/>
<dbReference type="Proteomes" id="UP000236311">
    <property type="component" value="Unassembled WGS sequence"/>
</dbReference>
<evidence type="ECO:0000256" key="1">
    <source>
        <dbReference type="SAM" id="Phobius"/>
    </source>
</evidence>
<feature type="transmembrane region" description="Helical" evidence="1">
    <location>
        <begin position="328"/>
        <end position="346"/>
    </location>
</feature>
<proteinExistence type="predicted"/>
<keyword evidence="1" id="KW-1133">Transmembrane helix</keyword>
<keyword evidence="3" id="KW-1185">Reference proteome</keyword>
<feature type="transmembrane region" description="Helical" evidence="1">
    <location>
        <begin position="71"/>
        <end position="93"/>
    </location>
</feature>
<gene>
    <name evidence="2" type="ORF">AMURIS_01875</name>
</gene>
<dbReference type="RefSeq" id="WP_103239269.1">
    <property type="nucleotide sequence ID" value="NZ_JANJZD010000007.1"/>
</dbReference>
<name>A0A2K4ZFB0_9FIRM</name>
<evidence type="ECO:0000313" key="3">
    <source>
        <dbReference type="Proteomes" id="UP000236311"/>
    </source>
</evidence>